<dbReference type="InterPro" id="IPR036514">
    <property type="entry name" value="SGNH_hydro_sf"/>
</dbReference>
<dbReference type="PROSITE" id="PS51462">
    <property type="entry name" value="NUDIX"/>
    <property type="match status" value="1"/>
</dbReference>
<evidence type="ECO:0000256" key="6">
    <source>
        <dbReference type="ARBA" id="ARBA00022692"/>
    </source>
</evidence>
<keyword evidence="12" id="KW-0503">Monooxygenase</keyword>
<evidence type="ECO:0000313" key="16">
    <source>
        <dbReference type="EMBL" id="RAR03755.1"/>
    </source>
</evidence>
<keyword evidence="13" id="KW-0472">Membrane</keyword>
<keyword evidence="7 14" id="KW-0479">Metal-binding</keyword>
<keyword evidence="6" id="KW-0812">Transmembrane</keyword>
<dbReference type="InterPro" id="IPR055222">
    <property type="entry name" value="PRISE-like_Rossmann-fold"/>
</dbReference>
<dbReference type="InterPro" id="IPR017972">
    <property type="entry name" value="Cyt_P450_CS"/>
</dbReference>
<accession>A0A364MU68</accession>
<dbReference type="InterPro" id="IPR000086">
    <property type="entry name" value="NUDIX_hydrolase_dom"/>
</dbReference>
<evidence type="ECO:0000256" key="12">
    <source>
        <dbReference type="ARBA" id="ARBA00023033"/>
    </source>
</evidence>
<dbReference type="Gene3D" id="1.10.630.10">
    <property type="entry name" value="Cytochrome P450"/>
    <property type="match status" value="1"/>
</dbReference>
<dbReference type="Proteomes" id="UP000249619">
    <property type="component" value="Unassembled WGS sequence"/>
</dbReference>
<evidence type="ECO:0000256" key="9">
    <source>
        <dbReference type="ARBA" id="ARBA00022989"/>
    </source>
</evidence>
<dbReference type="GO" id="GO:0005506">
    <property type="term" value="F:iron ion binding"/>
    <property type="evidence" value="ECO:0007669"/>
    <property type="project" value="InterPro"/>
</dbReference>
<keyword evidence="17" id="KW-1185">Reference proteome</keyword>
<evidence type="ECO:0000259" key="15">
    <source>
        <dbReference type="PROSITE" id="PS51462"/>
    </source>
</evidence>
<dbReference type="InterPro" id="IPR036291">
    <property type="entry name" value="NAD(P)-bd_dom_sf"/>
</dbReference>
<dbReference type="GO" id="GO:1902181">
    <property type="term" value="P:verruculogen biosynthetic process"/>
    <property type="evidence" value="ECO:0007669"/>
    <property type="project" value="UniProtKB-ARBA"/>
</dbReference>
<dbReference type="STRING" id="183478.A0A364MU68"/>
<dbReference type="Pfam" id="PF00067">
    <property type="entry name" value="p450"/>
    <property type="match status" value="1"/>
</dbReference>
<evidence type="ECO:0000313" key="17">
    <source>
        <dbReference type="Proteomes" id="UP000249619"/>
    </source>
</evidence>
<dbReference type="PRINTS" id="PR00385">
    <property type="entry name" value="P450"/>
</dbReference>
<dbReference type="GO" id="GO:0004497">
    <property type="term" value="F:monooxygenase activity"/>
    <property type="evidence" value="ECO:0007669"/>
    <property type="project" value="UniProtKB-KW"/>
</dbReference>
<dbReference type="GO" id="GO:0016020">
    <property type="term" value="C:membrane"/>
    <property type="evidence" value="ECO:0007669"/>
    <property type="project" value="UniProtKB-SubCell"/>
</dbReference>
<dbReference type="InterPro" id="IPR015797">
    <property type="entry name" value="NUDIX_hydrolase-like_dom_sf"/>
</dbReference>
<dbReference type="FunFam" id="3.90.79.10:FF:000016">
    <property type="entry name" value="ADP-sugar pyrophosphatase isoform X1"/>
    <property type="match status" value="1"/>
</dbReference>
<dbReference type="InterPro" id="IPR036396">
    <property type="entry name" value="Cyt_P450_sf"/>
</dbReference>
<keyword evidence="11 14" id="KW-0408">Iron</keyword>
<keyword evidence="8" id="KW-0378">Hydrolase</keyword>
<gene>
    <name evidence="16" type="ORF">DDE83_008089</name>
</gene>
<keyword evidence="10" id="KW-0560">Oxidoreductase</keyword>
<dbReference type="InterPro" id="IPR001128">
    <property type="entry name" value="Cyt_P450"/>
</dbReference>
<reference evidence="17" key="1">
    <citation type="submission" date="2018-05" db="EMBL/GenBank/DDBJ databases">
        <title>Draft genome sequence of Stemphylium lycopersici strain CIDEFI 213.</title>
        <authorList>
            <person name="Medina R."/>
            <person name="Franco M.E.E."/>
            <person name="Lucentini C.G."/>
            <person name="Saparrat M.C.N."/>
            <person name="Balatti P.A."/>
        </authorList>
    </citation>
    <scope>NUCLEOTIDE SEQUENCE [LARGE SCALE GENOMIC DNA]</scope>
    <source>
        <strain evidence="17">CIDEFI 213</strain>
    </source>
</reference>
<protein>
    <submittedName>
        <fullName evidence="16">Carbohydrate esterase family 3 protein</fullName>
    </submittedName>
</protein>
<evidence type="ECO:0000256" key="1">
    <source>
        <dbReference type="ARBA" id="ARBA00001971"/>
    </source>
</evidence>
<dbReference type="PANTHER" id="PTHR24305">
    <property type="entry name" value="CYTOCHROME P450"/>
    <property type="match status" value="1"/>
</dbReference>
<dbReference type="CDD" id="cd08948">
    <property type="entry name" value="5beta-POR_like_SDR_a"/>
    <property type="match status" value="1"/>
</dbReference>
<dbReference type="InterPro" id="IPR002401">
    <property type="entry name" value="Cyt_P450_E_grp-I"/>
</dbReference>
<comment type="caution">
    <text evidence="16">The sequence shown here is derived from an EMBL/GenBank/DDBJ whole genome shotgun (WGS) entry which is preliminary data.</text>
</comment>
<sequence>MGNHALIYGASGISGWAIVNAILNGYPSKDAFSRVTAMVNRPLTREMALWPNDPRLQIVSGVDLVKGSQEELEQQIKEKVKEVDTVSQVYYYSYKQINDPESECKTNEAMLERAVTAIDRLSSKLSYVLLPTGTKIYGCQMLDKFPFADDLPLKETLPSIPEPYLSQLFYYNQIDCLRRISKGKGWNWCEVRPDNIIGFVPNNNAYCLAQTLALYLSLYRSIEGAGAKCPFPGTEKSWVNRYNESPQDMVAHFSIHASLHPEKTASRSFNVGGQEDSWSGKWPIICDYFGLKGTCPEERSPQPGAYIDAHKKEWEELEKKHGLKQGSVDSDITHPGFQYFIMTMFDFDRQMSMEASHKAGYTEKIGTKETWAIAFDRMRKAKNQQARMISIVGGSRYKAALKGLAVVAVLSLMTFFIFHSTHKQLRANRHIPLRILPLGDSITWGWHPANQENGTDGYRAPLLRELIRTRYHSVDFVGTQHSGLMFDDDNEGHVGATINKLRGLMKPGLDMRPNIILVHIGTHDLERPESPNERWIDAPKRVGLLLDDILDSCPDAVVLVAQIVRAAKKETTGRIRVFNDALPAVVDERVKKGFKLRVVDHSIISTQELTDGLHPSYVGYAHMGRIWYEAVRAVSPVYNLTLHPLAKYPGPLLWRISPVPSIVSLLRGRIAFDYKVHHDKYGPVVRVMPNELSFNTAKAWDDIYGHRVGLANMDKDPIHVGAVEAIPGATNLTMAPDIHHARQRRALAHAFSKQALLEQEPILRSYVNLFVERLREKAQRGEPANMVSWFNFCTFDIIGDLSFGEPFGCLREGEGSPSAKWVVLIYEAIKSGAIEQATRRFASPGSLTQKILMWCIPSAVRERRFRHLRNSTEKTVKRLSQKTEHRDFIWYILNQRAKKNEVSDDEIIMNAALFIVAGSETTATNLCGLTNYLLRDPPKMQKLTAEIRNACKSEADVNMDVLGNLPYMNACIEEGLRIFPSVPIGLLRTVPPGGSIIDGYAVPAKTSVCVSSWGASHSAANFYLPDTFLPERFLDTPDSKQRFGADVKKAAQPFSTGPRGCIGRNLTYVELRLILGALLWNFDIEFGEGEGAKWDPQGEFAGLKAFNTWEKKPKIVKVEELPATEAKWIEFQKISWQDQTGKDRVWEAAARKTRGKEGVDAVAITTVIRHPSRPPSTIIILQYRPPVDAVCVELPAGLVDEKESPSEASVRELHEETGYKGKLKFISPTIVSDPGMSTANMQLAMVEVNLKEGDKEPEQALDDGEFIERVVVPLDELYERLVKYDQEGKTVDARLWHWAAGWHAAKSMM</sequence>
<dbReference type="FunFam" id="1.10.630.10:FF:000063">
    <property type="entry name" value="Cytochrome P450 monooxygenase"/>
    <property type="match status" value="1"/>
</dbReference>
<dbReference type="Gene3D" id="3.40.50.720">
    <property type="entry name" value="NAD(P)-binding Rossmann-like Domain"/>
    <property type="match status" value="1"/>
</dbReference>
<evidence type="ECO:0000256" key="5">
    <source>
        <dbReference type="ARBA" id="ARBA00022617"/>
    </source>
</evidence>
<dbReference type="InterPro" id="IPR013830">
    <property type="entry name" value="SGNH_hydro"/>
</dbReference>
<dbReference type="Pfam" id="PF00293">
    <property type="entry name" value="NUDIX"/>
    <property type="match status" value="1"/>
</dbReference>
<evidence type="ECO:0000256" key="7">
    <source>
        <dbReference type="ARBA" id="ARBA00022723"/>
    </source>
</evidence>
<organism evidence="16 17">
    <name type="scientific">Stemphylium lycopersici</name>
    <name type="common">Tomato gray leaf spot disease fungus</name>
    <name type="synonym">Thyrospora lycopersici</name>
    <dbReference type="NCBI Taxonomy" id="183478"/>
    <lineage>
        <taxon>Eukaryota</taxon>
        <taxon>Fungi</taxon>
        <taxon>Dikarya</taxon>
        <taxon>Ascomycota</taxon>
        <taxon>Pezizomycotina</taxon>
        <taxon>Dothideomycetes</taxon>
        <taxon>Pleosporomycetidae</taxon>
        <taxon>Pleosporales</taxon>
        <taxon>Pleosporineae</taxon>
        <taxon>Pleosporaceae</taxon>
        <taxon>Stemphylium</taxon>
    </lineage>
</organism>
<dbReference type="Gene3D" id="3.90.79.10">
    <property type="entry name" value="Nucleoside Triphosphate Pyrophosphohydrolase"/>
    <property type="match status" value="1"/>
</dbReference>
<comment type="pathway">
    <text evidence="3">Mycotoxin biosynthesis.</text>
</comment>
<dbReference type="CDD" id="cd01833">
    <property type="entry name" value="XynB_like"/>
    <property type="match status" value="1"/>
</dbReference>
<keyword evidence="9" id="KW-1133">Transmembrane helix</keyword>
<dbReference type="CDD" id="cd11058">
    <property type="entry name" value="CYP60B-like"/>
    <property type="match status" value="1"/>
</dbReference>
<evidence type="ECO:0000256" key="14">
    <source>
        <dbReference type="PIRSR" id="PIRSR602401-1"/>
    </source>
</evidence>
<dbReference type="InterPro" id="IPR050121">
    <property type="entry name" value="Cytochrome_P450_monoxygenase"/>
</dbReference>
<dbReference type="GO" id="GO:0016705">
    <property type="term" value="F:oxidoreductase activity, acting on paired donors, with incorporation or reduction of molecular oxygen"/>
    <property type="evidence" value="ECO:0007669"/>
    <property type="project" value="InterPro"/>
</dbReference>
<dbReference type="Gene3D" id="3.40.50.1110">
    <property type="entry name" value="SGNH hydrolase"/>
    <property type="match status" value="1"/>
</dbReference>
<proteinExistence type="inferred from homology"/>
<evidence type="ECO:0000256" key="13">
    <source>
        <dbReference type="ARBA" id="ARBA00023136"/>
    </source>
</evidence>
<dbReference type="GO" id="GO:0016787">
    <property type="term" value="F:hydrolase activity"/>
    <property type="evidence" value="ECO:0007669"/>
    <property type="project" value="UniProtKB-KW"/>
</dbReference>
<dbReference type="PROSITE" id="PS00086">
    <property type="entry name" value="CYTOCHROME_P450"/>
    <property type="match status" value="1"/>
</dbReference>
<dbReference type="PANTHER" id="PTHR24305:SF210">
    <property type="entry name" value="CYTOCHROME P450 MONOOXYGENASE ASQL-RELATED"/>
    <property type="match status" value="1"/>
</dbReference>
<keyword evidence="5 14" id="KW-0349">Heme</keyword>
<feature type="binding site" description="axial binding residue" evidence="14">
    <location>
        <position position="1061"/>
    </location>
    <ligand>
        <name>heme</name>
        <dbReference type="ChEBI" id="CHEBI:30413"/>
    </ligand>
    <ligandPart>
        <name>Fe</name>
        <dbReference type="ChEBI" id="CHEBI:18248"/>
    </ligandPart>
</feature>
<dbReference type="EMBL" id="QGDH01000171">
    <property type="protein sequence ID" value="RAR03755.1"/>
    <property type="molecule type" value="Genomic_DNA"/>
</dbReference>
<name>A0A364MU68_STELY</name>
<comment type="cofactor">
    <cofactor evidence="1 14">
        <name>heme</name>
        <dbReference type="ChEBI" id="CHEBI:30413"/>
    </cofactor>
</comment>
<comment type="subcellular location">
    <subcellularLocation>
        <location evidence="2">Membrane</location>
        <topology evidence="2">Single-pass membrane protein</topology>
    </subcellularLocation>
</comment>
<dbReference type="PRINTS" id="PR00463">
    <property type="entry name" value="EP450I"/>
</dbReference>
<evidence type="ECO:0000256" key="8">
    <source>
        <dbReference type="ARBA" id="ARBA00022801"/>
    </source>
</evidence>
<dbReference type="SUPFAM" id="SSF48264">
    <property type="entry name" value="Cytochrome P450"/>
    <property type="match status" value="1"/>
</dbReference>
<evidence type="ECO:0000256" key="11">
    <source>
        <dbReference type="ARBA" id="ARBA00023004"/>
    </source>
</evidence>
<dbReference type="CDD" id="cd18888">
    <property type="entry name" value="NUDIX_ADPRase_Nudt5"/>
    <property type="match status" value="1"/>
</dbReference>
<evidence type="ECO:0000256" key="10">
    <source>
        <dbReference type="ARBA" id="ARBA00023002"/>
    </source>
</evidence>
<feature type="domain" description="Nudix hydrolase" evidence="15">
    <location>
        <begin position="1157"/>
        <end position="1295"/>
    </location>
</feature>
<dbReference type="GO" id="GO:0020037">
    <property type="term" value="F:heme binding"/>
    <property type="evidence" value="ECO:0007669"/>
    <property type="project" value="InterPro"/>
</dbReference>
<dbReference type="Pfam" id="PF22917">
    <property type="entry name" value="PRISE"/>
    <property type="match status" value="1"/>
</dbReference>
<comment type="similarity">
    <text evidence="4">Belongs to the cytochrome P450 family.</text>
</comment>
<dbReference type="SUPFAM" id="SSF55811">
    <property type="entry name" value="Nudix"/>
    <property type="match status" value="1"/>
</dbReference>
<evidence type="ECO:0000256" key="2">
    <source>
        <dbReference type="ARBA" id="ARBA00004167"/>
    </source>
</evidence>
<dbReference type="SUPFAM" id="SSF52266">
    <property type="entry name" value="SGNH hydrolase"/>
    <property type="match status" value="1"/>
</dbReference>
<dbReference type="SUPFAM" id="SSF51735">
    <property type="entry name" value="NAD(P)-binding Rossmann-fold domains"/>
    <property type="match status" value="1"/>
</dbReference>
<dbReference type="Pfam" id="PF13472">
    <property type="entry name" value="Lipase_GDSL_2"/>
    <property type="match status" value="1"/>
</dbReference>
<evidence type="ECO:0000256" key="4">
    <source>
        <dbReference type="ARBA" id="ARBA00010617"/>
    </source>
</evidence>
<evidence type="ECO:0000256" key="3">
    <source>
        <dbReference type="ARBA" id="ARBA00004685"/>
    </source>
</evidence>